<feature type="coiled-coil region" evidence="1">
    <location>
        <begin position="1023"/>
        <end position="1050"/>
    </location>
</feature>
<keyword evidence="1" id="KW-0175">Coiled coil</keyword>
<feature type="region of interest" description="Disordered" evidence="2">
    <location>
        <begin position="139"/>
        <end position="158"/>
    </location>
</feature>
<feature type="signal peptide" evidence="3">
    <location>
        <begin position="1"/>
        <end position="24"/>
    </location>
</feature>
<dbReference type="SUPFAM" id="SSF48452">
    <property type="entry name" value="TPR-like"/>
    <property type="match status" value="4"/>
</dbReference>
<evidence type="ECO:0000256" key="2">
    <source>
        <dbReference type="SAM" id="MobiDB-lite"/>
    </source>
</evidence>
<evidence type="ECO:0000313" key="4">
    <source>
        <dbReference type="EMBL" id="PZR17347.1"/>
    </source>
</evidence>
<dbReference type="Proteomes" id="UP000249061">
    <property type="component" value="Unassembled WGS sequence"/>
</dbReference>
<proteinExistence type="predicted"/>
<dbReference type="Gene3D" id="1.25.40.10">
    <property type="entry name" value="Tetratricopeptide repeat domain"/>
    <property type="match status" value="4"/>
</dbReference>
<feature type="region of interest" description="Disordered" evidence="2">
    <location>
        <begin position="1168"/>
        <end position="1198"/>
    </location>
</feature>
<feature type="chain" id="PRO_5015860354" evidence="3">
    <location>
        <begin position="25"/>
        <end position="1198"/>
    </location>
</feature>
<dbReference type="Pfam" id="PF13432">
    <property type="entry name" value="TPR_16"/>
    <property type="match status" value="1"/>
</dbReference>
<reference evidence="4 5" key="1">
    <citation type="submission" date="2017-08" db="EMBL/GenBank/DDBJ databases">
        <title>Infants hospitalized years apart are colonized by the same room-sourced microbial strains.</title>
        <authorList>
            <person name="Brooks B."/>
            <person name="Olm M.R."/>
            <person name="Firek B.A."/>
            <person name="Baker R."/>
            <person name="Thomas B.C."/>
            <person name="Morowitz M.J."/>
            <person name="Banfield J.F."/>
        </authorList>
    </citation>
    <scope>NUCLEOTIDE SEQUENCE [LARGE SCALE GENOMIC DNA]</scope>
    <source>
        <strain evidence="4">S2_003_000_R2_14</strain>
    </source>
</reference>
<evidence type="ECO:0000313" key="5">
    <source>
        <dbReference type="Proteomes" id="UP000249061"/>
    </source>
</evidence>
<accession>A0A2W5TTM0</accession>
<evidence type="ECO:0000256" key="1">
    <source>
        <dbReference type="SAM" id="Coils"/>
    </source>
</evidence>
<dbReference type="AlphaFoldDB" id="A0A2W5TTM0"/>
<dbReference type="InterPro" id="IPR019734">
    <property type="entry name" value="TPR_rpt"/>
</dbReference>
<dbReference type="SMART" id="SM00028">
    <property type="entry name" value="TPR"/>
    <property type="match status" value="5"/>
</dbReference>
<keyword evidence="3" id="KW-0732">Signal</keyword>
<feature type="region of interest" description="Disordered" evidence="2">
    <location>
        <begin position="24"/>
        <end position="73"/>
    </location>
</feature>
<sequence length="1198" mass="135929">MKPVVRMISLAAVGLGLVSSPAAAQAKKKAPAAAPAKAADKAAAKPAEAPKPEERKGPAKLDAPGAPQGAVDAAAVEKDAIADKKRDEQIEAAKKIIPKIEDGNPQKADLLFQLSELYWEKSRFLYRKEMLAYFNTQKENDEKKNRGEKVTDAKEDHRESELYRSETMRLYETILREYPTYERKDEVLFNLAYNQYDIGKKDLAVKRYEELLKSYPGSKFVADTYVQLGNHYFEVANNLDKARTYYEKAFASTNPRIKSYALYKLAWCDFNAGEHEKALKKLQDTVEFAEKQGKEKSFTDLKNEALQDSIRMFVQLNRADDAIAYYKAHAGKKKQLSLIGKLADALQSAGHHENAIKSYRYLLNDNAVAESAPDWQQSIIKSYEGLRQRENVKAEVKKLAELYRPGSTWWKANESKKEVLRNGFSVAEEAMRTTVTEYHQEAQKTKQVETYRLARDIYKQYVDAFASAEDENFVADQAFNLKFYYAEILWALEEWEPAAKQYDGVVAFKVPSRAEARESANEKYRQSSAYNAILAYDKLVKIERGQLQKSDLKEGEKIEENKKKGNVEKQAKLQKRSAKELEEKPLTDFEKRLVAACDSYNKLFPKNPDEVDISYQAAVVFYDKNHFVEAARRFGDVINKYPEEKRSQEAADLTMAVLEEREEWFELNKLARVFKGNAKLAKPGTEFTKRVGTIVEGSQYKYIDEVVYKKEKNPAKASELFLAFVEEFPKSENADRALTYSMLIAREANQLDKAIVIGERVLKEYPTTSFDLKVKNALAYFYEKMANFQKSAEMYENFVATYDLAAGDKAIGYDKIKDLVKKEREAREKALKANKGKPPAGEVVITTVDLKTIKDEAKKKEREALVKEAEASVADAQYNAGFWYEGVGQFDKAMAAYNRYIVRFADKKDAPDIAYNIGLVLEKQNKSQEAIAQYTTFLTSYAKDTRVTDARRLDVKYRQYLLNGKLKNAAEQERLSKDIIASYPKLKEDEKKNDRAMLAYAHTRFAALEPSWKAYTDMKFKKIASFKTDLAAKQKKLTELENAYTEVLKVGNPEYGIAALTRVGLLYSDFATNINDMPDPPGLDDDQLALFRGELENRYIFPVEEKAVEALEKALDKSYQLAMYGEWTLLAQDKLNKYKPGFYGKPRDISYRGSEFFATGGFEKTADLPADPVVETPAPAPAPAPNSAAAPTPGAGVR</sequence>
<dbReference type="InterPro" id="IPR011990">
    <property type="entry name" value="TPR-like_helical_dom_sf"/>
</dbReference>
<feature type="compositionally biased region" description="Low complexity" evidence="2">
    <location>
        <begin position="1185"/>
        <end position="1198"/>
    </location>
</feature>
<feature type="compositionally biased region" description="Low complexity" evidence="2">
    <location>
        <begin position="24"/>
        <end position="37"/>
    </location>
</feature>
<evidence type="ECO:0000256" key="3">
    <source>
        <dbReference type="SAM" id="SignalP"/>
    </source>
</evidence>
<organism evidence="4 5">
    <name type="scientific">Archangium gephyra</name>
    <dbReference type="NCBI Taxonomy" id="48"/>
    <lineage>
        <taxon>Bacteria</taxon>
        <taxon>Pseudomonadati</taxon>
        <taxon>Myxococcota</taxon>
        <taxon>Myxococcia</taxon>
        <taxon>Myxococcales</taxon>
        <taxon>Cystobacterineae</taxon>
        <taxon>Archangiaceae</taxon>
        <taxon>Archangium</taxon>
    </lineage>
</organism>
<dbReference type="EMBL" id="QFQP01000002">
    <property type="protein sequence ID" value="PZR17347.1"/>
    <property type="molecule type" value="Genomic_DNA"/>
</dbReference>
<name>A0A2W5TTM0_9BACT</name>
<protein>
    <submittedName>
        <fullName evidence="4">Gliding motility protein U</fullName>
    </submittedName>
</protein>
<comment type="caution">
    <text evidence="4">The sequence shown here is derived from an EMBL/GenBank/DDBJ whole genome shotgun (WGS) entry which is preliminary data.</text>
</comment>
<feature type="compositionally biased region" description="Basic and acidic residues" evidence="2">
    <location>
        <begin position="38"/>
        <end position="59"/>
    </location>
</feature>
<gene>
    <name evidence="4" type="ORF">DI536_03215</name>
</gene>
<dbReference type="Pfam" id="PF13174">
    <property type="entry name" value="TPR_6"/>
    <property type="match status" value="2"/>
</dbReference>